<feature type="compositionally biased region" description="Basic and acidic residues" evidence="6">
    <location>
        <begin position="22"/>
        <end position="31"/>
    </location>
</feature>
<dbReference type="Pfam" id="PF17919">
    <property type="entry name" value="RT_RNaseH_2"/>
    <property type="match status" value="1"/>
</dbReference>
<dbReference type="GO" id="GO:0004519">
    <property type="term" value="F:endonuclease activity"/>
    <property type="evidence" value="ECO:0007669"/>
    <property type="project" value="UniProtKB-KW"/>
</dbReference>
<reference evidence="8 9" key="1">
    <citation type="submission" date="2024-09" db="EMBL/GenBank/DDBJ databases">
        <title>Chromosome-scale assembly of Riccia fluitans.</title>
        <authorList>
            <person name="Paukszto L."/>
            <person name="Sawicki J."/>
            <person name="Karawczyk K."/>
            <person name="Piernik-Szablinska J."/>
            <person name="Szczecinska M."/>
            <person name="Mazdziarz M."/>
        </authorList>
    </citation>
    <scope>NUCLEOTIDE SEQUENCE [LARGE SCALE GENOMIC DNA]</scope>
    <source>
        <strain evidence="8">Rf_01</strain>
        <tissue evidence="8">Aerial parts of the thallus</tissue>
    </source>
</reference>
<dbReference type="InterPro" id="IPR000477">
    <property type="entry name" value="RT_dom"/>
</dbReference>
<dbReference type="InterPro" id="IPR050951">
    <property type="entry name" value="Retrovirus_Pol_polyprotein"/>
</dbReference>
<dbReference type="SUPFAM" id="SSF53098">
    <property type="entry name" value="Ribonuclease H-like"/>
    <property type="match status" value="1"/>
</dbReference>
<feature type="compositionally biased region" description="Low complexity" evidence="6">
    <location>
        <begin position="10"/>
        <end position="21"/>
    </location>
</feature>
<evidence type="ECO:0000256" key="5">
    <source>
        <dbReference type="ARBA" id="ARBA00023268"/>
    </source>
</evidence>
<evidence type="ECO:0000256" key="6">
    <source>
        <dbReference type="SAM" id="MobiDB-lite"/>
    </source>
</evidence>
<dbReference type="PANTHER" id="PTHR37984:SF5">
    <property type="entry name" value="PROTEIN NYNRIN-LIKE"/>
    <property type="match status" value="1"/>
</dbReference>
<evidence type="ECO:0000259" key="7">
    <source>
        <dbReference type="PROSITE" id="PS50994"/>
    </source>
</evidence>
<feature type="region of interest" description="Disordered" evidence="6">
    <location>
        <begin position="594"/>
        <end position="660"/>
    </location>
</feature>
<dbReference type="PROSITE" id="PS50994">
    <property type="entry name" value="INTEGRASE"/>
    <property type="match status" value="1"/>
</dbReference>
<dbReference type="InterPro" id="IPR041577">
    <property type="entry name" value="RT_RNaseH_2"/>
</dbReference>
<evidence type="ECO:0000256" key="2">
    <source>
        <dbReference type="ARBA" id="ARBA00022695"/>
    </source>
</evidence>
<evidence type="ECO:0000313" key="8">
    <source>
        <dbReference type="EMBL" id="KAL2607620.1"/>
    </source>
</evidence>
<sequence>MPSSPEQTRRATTARRTLLSRQAREIREARRQARTSGSLARPEESELPIAEAFSEAEEPELPYASEETEELQELERERVTIPQPLREARAETQIAMQGDNTHPVSGVAQLFEHLQTSGGTTAGGTPPPLQQHDPLGAGLVESESSDDQNSSASLPEGQRFNTVPPVLYASAPGQGGVFFYTPSKATSLPGTIVPAVPLFPTSTMGTPTFSFGAGTYPPRTTHPGIAGSPTPIPPLFTTPPVRSRPLTRLVKRRAAASPPKASQPSAGPFVPLRTMIAVAGLPGYHPWPHVYPGTGVQSSAPPIWLRCPRFKGDGVTKPDHHLKNFEAVMQAVGILDQTLWIIVFKTTLVDEATSFADDLDEEGVTKWPELKEKFITRYRGAINPVMVMDNVAKVQHKKGEPLLAYVNRFRMEAKWLPPEEANSPMVASLFLRNMQPNISDPCYVQFQPGNCTMVQLYQGAQEIQKRFDWKGTPAIRYNRETKESGDSCRSCGKSGHDEDHCIEFCHICDSDSHGARDCRLKGRRASSEGRGTRTPQIVPAVPFCFFCHKSGHTFHQGCPEYAQKFAGYRNQRGPAGQNENGVRRPAPGCKALTPVLEDSKYNQSGPHEDDKKGVDDTPEVKVNSPQAKEGIPETSVGPIGTILLPEPDQEQASSAGQTKQERVAVEVDRVHEIIFRQIKDAKILLTIDEITTLSPVSKEFVVSRLAGELIPQQRLIPASSKSEPTRAELGASSTSGVTPSEGAPVGIRAVRACYAPPMIPVRIGEITFPRVLVDTGSGVNVMSNQIHIRLGYHRMAPPTTKLAMADNTLVWPLGVLSAVPVVVEGIRLIVSFQIIEMEDPEFSQLILWRTWQKAPGPSLTWTTRTEDRPKIIRIGATLSPQERQQYVNLLREFEDVLAADYRDMKGIPPEIAEHRIDLLQNTQPLRSQRYRLNPNYAERVKQELDKLLEARFIYPVETPAWLSPIVVVPKKNGKLRICIDYWKLNVSTVTDAFPLPYIDLMLESIAGQEMYSFMDGFSGYNQVSVAERDREKTAFITEWGAFAYRVMPFGLKNVPSTFQRVVTTAFEEYLNEFMQTYLDDFTVYGSRTDHLGHLRKCLEKCRKFSISLNPDKSIFGVSSGVLLGPIISKDGLLPDPAKIDAILQMEAPGDLKGVQRFIGAVGYYRRFIRDFAHIALPLFGLLQTDQTFEWSEDCQVAFDLLRNALVSSPILAVSDWNKPFHVHTDASAFAIGAVLAQPGKGDRDHPIVYISKKLIPAERNYTATQWETLAIVWAASKFDHHLKANKVKFITDHRAIVDLVCKPNPAGRLARWILALQELDFEVLYNPGKQHVVPDMLSRMSHILDRVTTLLDSWEDKFPDEPPVVQALRVQDRSHQDEWYALLRKYLSTGEVPEDLPYTERRTLLRRAAYYWLGEDGNIYRLCTDQTYRKVALAVDRPRLMFQAHAGVAGGHLSRRTTTAKLLSSGVWWPHIFQDCDKYKDTCDGCQRVGPLEQYRRPPLKVSEITGPFKKWGLDFVCPIYPAASNGHRYLLVATDYATKWVEVASLPDCTARSTAEFLYSYILARYGCPKELISDQGSHFVNQSIKCLVDEFFVSHKTNTTYYPRGNGQAESTNKILITMLHKVVDEHKPNWHFKLPSVLWAYRIAFKTHLGYSPYYLTFGVQPRLPLEPNNITSDDSSVYPHRIQAFLQLEVERENVENNIIHYQQQQQRSYQDNRPEMQYHVGDLVLWYKGLVPARSGGKFWNQWFGPYVVSRVTPNNVVALETLDGEPLGQPVNVNRLKPYKSADLPGVPLSLSSGRDQVPGNVGTA</sequence>
<keyword evidence="4" id="KW-0255">Endonuclease</keyword>
<feature type="compositionally biased region" description="Acidic residues" evidence="6">
    <location>
        <begin position="54"/>
        <end position="72"/>
    </location>
</feature>
<dbReference type="InterPro" id="IPR001584">
    <property type="entry name" value="Integrase_cat-core"/>
</dbReference>
<name>A0ABD1XFB1_9MARC</name>
<dbReference type="CDD" id="cd00303">
    <property type="entry name" value="retropepsin_like"/>
    <property type="match status" value="1"/>
</dbReference>
<keyword evidence="1" id="KW-0808">Transferase</keyword>
<dbReference type="CDD" id="cd09274">
    <property type="entry name" value="RNase_HI_RT_Ty3"/>
    <property type="match status" value="1"/>
</dbReference>
<protein>
    <recommendedName>
        <fullName evidence="7">Integrase catalytic domain-containing protein</fullName>
    </recommendedName>
</protein>
<keyword evidence="2" id="KW-0548">Nucleotidyltransferase</keyword>
<dbReference type="Proteomes" id="UP001605036">
    <property type="component" value="Unassembled WGS sequence"/>
</dbReference>
<dbReference type="CDD" id="cd01647">
    <property type="entry name" value="RT_LTR"/>
    <property type="match status" value="1"/>
</dbReference>
<feature type="region of interest" description="Disordered" evidence="6">
    <location>
        <begin position="570"/>
        <end position="589"/>
    </location>
</feature>
<dbReference type="InterPro" id="IPR043502">
    <property type="entry name" value="DNA/RNA_pol_sf"/>
</dbReference>
<dbReference type="GO" id="GO:0016779">
    <property type="term" value="F:nucleotidyltransferase activity"/>
    <property type="evidence" value="ECO:0007669"/>
    <property type="project" value="UniProtKB-KW"/>
</dbReference>
<organism evidence="8 9">
    <name type="scientific">Riccia fluitans</name>
    <dbReference type="NCBI Taxonomy" id="41844"/>
    <lineage>
        <taxon>Eukaryota</taxon>
        <taxon>Viridiplantae</taxon>
        <taxon>Streptophyta</taxon>
        <taxon>Embryophyta</taxon>
        <taxon>Marchantiophyta</taxon>
        <taxon>Marchantiopsida</taxon>
        <taxon>Marchantiidae</taxon>
        <taxon>Marchantiales</taxon>
        <taxon>Ricciaceae</taxon>
        <taxon>Riccia</taxon>
    </lineage>
</organism>
<accession>A0ABD1XFB1</accession>
<dbReference type="PANTHER" id="PTHR37984">
    <property type="entry name" value="PROTEIN CBG26694"/>
    <property type="match status" value="1"/>
</dbReference>
<dbReference type="InterPro" id="IPR021109">
    <property type="entry name" value="Peptidase_aspartic_dom_sf"/>
</dbReference>
<dbReference type="Gene3D" id="3.10.10.10">
    <property type="entry name" value="HIV Type 1 Reverse Transcriptase, subunit A, domain 1"/>
    <property type="match status" value="1"/>
</dbReference>
<dbReference type="EMBL" id="JBHFFA010000008">
    <property type="protein sequence ID" value="KAL2607620.1"/>
    <property type="molecule type" value="Genomic_DNA"/>
</dbReference>
<dbReference type="Gene3D" id="3.30.420.10">
    <property type="entry name" value="Ribonuclease H-like superfamily/Ribonuclease H"/>
    <property type="match status" value="1"/>
</dbReference>
<dbReference type="Gene3D" id="1.10.340.70">
    <property type="match status" value="1"/>
</dbReference>
<feature type="region of interest" description="Disordered" evidence="6">
    <location>
        <begin position="716"/>
        <end position="740"/>
    </location>
</feature>
<evidence type="ECO:0000256" key="4">
    <source>
        <dbReference type="ARBA" id="ARBA00022759"/>
    </source>
</evidence>
<evidence type="ECO:0000313" key="9">
    <source>
        <dbReference type="Proteomes" id="UP001605036"/>
    </source>
</evidence>
<feature type="region of interest" description="Disordered" evidence="6">
    <location>
        <begin position="116"/>
        <end position="160"/>
    </location>
</feature>
<dbReference type="SUPFAM" id="SSF56672">
    <property type="entry name" value="DNA/RNA polymerases"/>
    <property type="match status" value="1"/>
</dbReference>
<keyword evidence="9" id="KW-1185">Reference proteome</keyword>
<dbReference type="InterPro" id="IPR041588">
    <property type="entry name" value="Integrase_H2C2"/>
</dbReference>
<feature type="domain" description="Integrase catalytic" evidence="7">
    <location>
        <begin position="1504"/>
        <end position="1664"/>
    </location>
</feature>
<dbReference type="InterPro" id="IPR036397">
    <property type="entry name" value="RNaseH_sf"/>
</dbReference>
<dbReference type="Gene3D" id="2.40.70.10">
    <property type="entry name" value="Acid Proteases"/>
    <property type="match status" value="1"/>
</dbReference>
<dbReference type="FunFam" id="3.30.70.270:FF:000026">
    <property type="entry name" value="Transposon Ty3-G Gag-Pol polyprotein"/>
    <property type="match status" value="1"/>
</dbReference>
<dbReference type="Pfam" id="PF00078">
    <property type="entry name" value="RVT_1"/>
    <property type="match status" value="1"/>
</dbReference>
<feature type="region of interest" description="Disordered" evidence="6">
    <location>
        <begin position="1"/>
        <end position="84"/>
    </location>
</feature>
<proteinExistence type="predicted"/>
<dbReference type="Pfam" id="PF17921">
    <property type="entry name" value="Integrase_H2C2"/>
    <property type="match status" value="1"/>
</dbReference>
<gene>
    <name evidence="8" type="ORF">R1flu_026193</name>
</gene>
<keyword evidence="3" id="KW-0540">Nuclease</keyword>
<dbReference type="InterPro" id="IPR043128">
    <property type="entry name" value="Rev_trsase/Diguanyl_cyclase"/>
</dbReference>
<keyword evidence="5" id="KW-0511">Multifunctional enzyme</keyword>
<comment type="caution">
    <text evidence="8">The sequence shown here is derived from an EMBL/GenBank/DDBJ whole genome shotgun (WGS) entry which is preliminary data.</text>
</comment>
<evidence type="ECO:0000256" key="1">
    <source>
        <dbReference type="ARBA" id="ARBA00022679"/>
    </source>
</evidence>
<dbReference type="InterPro" id="IPR012337">
    <property type="entry name" value="RNaseH-like_sf"/>
</dbReference>
<evidence type="ECO:0000256" key="3">
    <source>
        <dbReference type="ARBA" id="ARBA00022722"/>
    </source>
</evidence>
<feature type="compositionally biased region" description="Basic and acidic residues" evidence="6">
    <location>
        <begin position="606"/>
        <end position="619"/>
    </location>
</feature>
<keyword evidence="4" id="KW-0378">Hydrolase</keyword>
<dbReference type="Pfam" id="PF00665">
    <property type="entry name" value="rve"/>
    <property type="match status" value="1"/>
</dbReference>
<dbReference type="Gene3D" id="3.30.70.270">
    <property type="match status" value="2"/>
</dbReference>